<organism evidence="5 6">
    <name type="scientific">Stappia indica</name>
    <dbReference type="NCBI Taxonomy" id="538381"/>
    <lineage>
        <taxon>Bacteria</taxon>
        <taxon>Pseudomonadati</taxon>
        <taxon>Pseudomonadota</taxon>
        <taxon>Alphaproteobacteria</taxon>
        <taxon>Hyphomicrobiales</taxon>
        <taxon>Stappiaceae</taxon>
        <taxon>Stappia</taxon>
    </lineage>
</organism>
<comment type="similarity">
    <text evidence="3">Belongs to the HAD-like hydrolase superfamily. CbbY/CbbZ/Gph/YieH family.</text>
</comment>
<evidence type="ECO:0000256" key="3">
    <source>
        <dbReference type="ARBA" id="ARBA00006171"/>
    </source>
</evidence>
<dbReference type="InterPro" id="IPR050155">
    <property type="entry name" value="HAD-like_hydrolase_sf"/>
</dbReference>
<dbReference type="InterPro" id="IPR023198">
    <property type="entry name" value="PGP-like_dom2"/>
</dbReference>
<reference evidence="5 6" key="1">
    <citation type="submission" date="2017-08" db="EMBL/GenBank/DDBJ databases">
        <authorList>
            <person name="de Groot N.N."/>
        </authorList>
    </citation>
    <scope>NUCLEOTIDE SEQUENCE [LARGE SCALE GENOMIC DNA]</scope>
    <source>
        <strain evidence="5 6">USBA 352</strain>
    </source>
</reference>
<evidence type="ECO:0000313" key="5">
    <source>
        <dbReference type="EMBL" id="SOC10035.1"/>
    </source>
</evidence>
<protein>
    <recommendedName>
        <fullName evidence="4">phosphoglycolate phosphatase</fullName>
        <ecNumber evidence="4">3.1.3.18</ecNumber>
    </recommendedName>
</protein>
<accession>A0A285SPA4</accession>
<dbReference type="Gene3D" id="3.40.50.1000">
    <property type="entry name" value="HAD superfamily/HAD-like"/>
    <property type="match status" value="1"/>
</dbReference>
<dbReference type="PANTHER" id="PTHR43434">
    <property type="entry name" value="PHOSPHOGLYCOLATE PHOSPHATASE"/>
    <property type="match status" value="1"/>
</dbReference>
<dbReference type="Pfam" id="PF13419">
    <property type="entry name" value="HAD_2"/>
    <property type="match status" value="1"/>
</dbReference>
<sequence>MAAVRAVLFDKDGTLIDFQNTWAPTFHTLMSELAAGDRLKAERLAAAAGFNLEAVRFEADSVLIAGSNDDIADAFAEILGLSDPKALAEDINARIGAMSLPHLSPFDDLVPALDRLAGHGLALGIATNDAEASALAQLDALGLTQRFAAVIGFDSGHGAKPSPGMVSGFCAALGLDPQEVVMVGDSLHDMHAGQAAGTRTLAVTTGTVGAEVLAPHADHVAGSLSDAIDWIETLIVRD</sequence>
<evidence type="ECO:0000256" key="2">
    <source>
        <dbReference type="ARBA" id="ARBA00004818"/>
    </source>
</evidence>
<dbReference type="InterPro" id="IPR023214">
    <property type="entry name" value="HAD_sf"/>
</dbReference>
<keyword evidence="6" id="KW-1185">Reference proteome</keyword>
<comment type="pathway">
    <text evidence="2">Organic acid metabolism; glycolate biosynthesis; glycolate from 2-phosphoglycolate: step 1/1.</text>
</comment>
<comment type="catalytic activity">
    <reaction evidence="1">
        <text>2-phosphoglycolate + H2O = glycolate + phosphate</text>
        <dbReference type="Rhea" id="RHEA:14369"/>
        <dbReference type="ChEBI" id="CHEBI:15377"/>
        <dbReference type="ChEBI" id="CHEBI:29805"/>
        <dbReference type="ChEBI" id="CHEBI:43474"/>
        <dbReference type="ChEBI" id="CHEBI:58033"/>
        <dbReference type="EC" id="3.1.3.18"/>
    </reaction>
</comment>
<dbReference type="SFLD" id="SFLDG01129">
    <property type="entry name" value="C1.5:_HAD__Beta-PGM__Phosphata"/>
    <property type="match status" value="1"/>
</dbReference>
<dbReference type="GO" id="GO:0006281">
    <property type="term" value="P:DNA repair"/>
    <property type="evidence" value="ECO:0007669"/>
    <property type="project" value="TreeGrafter"/>
</dbReference>
<dbReference type="EMBL" id="OBML01000006">
    <property type="protein sequence ID" value="SOC10035.1"/>
    <property type="molecule type" value="Genomic_DNA"/>
</dbReference>
<dbReference type="OrthoDB" id="9797743at2"/>
<dbReference type="GO" id="GO:0005829">
    <property type="term" value="C:cytosol"/>
    <property type="evidence" value="ECO:0007669"/>
    <property type="project" value="TreeGrafter"/>
</dbReference>
<evidence type="ECO:0000313" key="6">
    <source>
        <dbReference type="Proteomes" id="UP000219331"/>
    </source>
</evidence>
<dbReference type="InterPro" id="IPR006439">
    <property type="entry name" value="HAD-SF_hydro_IA"/>
</dbReference>
<dbReference type="RefSeq" id="WP_067339611.1">
    <property type="nucleotide sequence ID" value="NZ_JAJGNR010000002.1"/>
</dbReference>
<evidence type="ECO:0000256" key="4">
    <source>
        <dbReference type="ARBA" id="ARBA00013078"/>
    </source>
</evidence>
<gene>
    <name evidence="5" type="ORF">SAMN05421512_106175</name>
</gene>
<dbReference type="PANTHER" id="PTHR43434:SF1">
    <property type="entry name" value="PHOSPHOGLYCOLATE PHOSPHATASE"/>
    <property type="match status" value="1"/>
</dbReference>
<dbReference type="Proteomes" id="UP000219331">
    <property type="component" value="Unassembled WGS sequence"/>
</dbReference>
<dbReference type="GO" id="GO:0008967">
    <property type="term" value="F:phosphoglycolate phosphatase activity"/>
    <property type="evidence" value="ECO:0007669"/>
    <property type="project" value="UniProtKB-EC"/>
</dbReference>
<dbReference type="EC" id="3.1.3.18" evidence="4"/>
<dbReference type="AlphaFoldDB" id="A0A285SPA4"/>
<dbReference type="InterPro" id="IPR041492">
    <property type="entry name" value="HAD_2"/>
</dbReference>
<dbReference type="Gene3D" id="1.10.150.240">
    <property type="entry name" value="Putative phosphatase, domain 2"/>
    <property type="match status" value="1"/>
</dbReference>
<dbReference type="SFLD" id="SFLDS00003">
    <property type="entry name" value="Haloacid_Dehalogenase"/>
    <property type="match status" value="1"/>
</dbReference>
<dbReference type="NCBIfam" id="TIGR01549">
    <property type="entry name" value="HAD-SF-IA-v1"/>
    <property type="match status" value="1"/>
</dbReference>
<dbReference type="InterPro" id="IPR036412">
    <property type="entry name" value="HAD-like_sf"/>
</dbReference>
<evidence type="ECO:0000256" key="1">
    <source>
        <dbReference type="ARBA" id="ARBA00000830"/>
    </source>
</evidence>
<name>A0A285SPA4_9HYPH</name>
<dbReference type="SUPFAM" id="SSF56784">
    <property type="entry name" value="HAD-like"/>
    <property type="match status" value="1"/>
</dbReference>
<dbReference type="STRING" id="538381.GCA_001696535_02703"/>
<proteinExistence type="inferred from homology"/>